<evidence type="ECO:0000259" key="1">
    <source>
        <dbReference type="PROSITE" id="PS51832"/>
    </source>
</evidence>
<protein>
    <submittedName>
        <fullName evidence="2">HD-GYP domain-containing protein</fullName>
    </submittedName>
</protein>
<feature type="domain" description="HD-GYP" evidence="1">
    <location>
        <begin position="156"/>
        <end position="352"/>
    </location>
</feature>
<proteinExistence type="predicted"/>
<sequence length="394" mass="44200">MRRHFSCQSATGCKRSAGNRLVRNLSAPGAILVAIHPIPCFTTNRRAVPSMNPEPSSREASALKWVGKRLGRDLFKPNGVLILNASHRLSPDDLSRLAEHGIVLSEQDIEKPKHESEILRALEQSVSQMEDIFKNIRLKGQIPLLEIRNEVLPAIYESTENVRVFPLLLSLQAKDEYTYRHNVAVGAISSMLGRWLGLPENELAVLTVGALLHDVGKMRVPESILNKKGKLTDEEYDIMKKHTIYGYEMLQSCVGLSRRSALIALQHHERDDGTGYPLRIASDKIDYLSKIVSVADVFHALSSNRVYRAASPFYEILHRMYTGTLGPFDRAILRTFTRRLMNALVGSEVELTDGRVGKVVLINPVDPTRPLIQIGRQFLDLSREPGIRMEQIVG</sequence>
<dbReference type="SUPFAM" id="SSF109604">
    <property type="entry name" value="HD-domain/PDEase-like"/>
    <property type="match status" value="1"/>
</dbReference>
<dbReference type="PANTHER" id="PTHR43155:SF2">
    <property type="entry name" value="CYCLIC DI-GMP PHOSPHODIESTERASE PA4108"/>
    <property type="match status" value="1"/>
</dbReference>
<dbReference type="InterPro" id="IPR006675">
    <property type="entry name" value="HDIG_dom"/>
</dbReference>
<dbReference type="EMBL" id="QXJM01000052">
    <property type="protein sequence ID" value="RIE00518.1"/>
    <property type="molecule type" value="Genomic_DNA"/>
</dbReference>
<comment type="caution">
    <text evidence="2">The sequence shown here is derived from an EMBL/GenBank/DDBJ whole genome shotgun (WGS) entry which is preliminary data.</text>
</comment>
<reference evidence="2 3" key="1">
    <citation type="submission" date="2018-09" db="EMBL/GenBank/DDBJ databases">
        <title>Cohnella cavernae sp. nov., isolated from a karst cave.</title>
        <authorList>
            <person name="Zhu H."/>
        </authorList>
    </citation>
    <scope>NUCLEOTIDE SEQUENCE [LARGE SCALE GENOMIC DNA]</scope>
    <source>
        <strain evidence="2 3">K2E09-144</strain>
    </source>
</reference>
<evidence type="ECO:0000313" key="2">
    <source>
        <dbReference type="EMBL" id="RIE00518.1"/>
    </source>
</evidence>
<evidence type="ECO:0000313" key="3">
    <source>
        <dbReference type="Proteomes" id="UP000266340"/>
    </source>
</evidence>
<dbReference type="PANTHER" id="PTHR43155">
    <property type="entry name" value="CYCLIC DI-GMP PHOSPHODIESTERASE PA4108-RELATED"/>
    <property type="match status" value="1"/>
</dbReference>
<dbReference type="CDD" id="cd00077">
    <property type="entry name" value="HDc"/>
    <property type="match status" value="1"/>
</dbReference>
<dbReference type="Proteomes" id="UP000266340">
    <property type="component" value="Unassembled WGS sequence"/>
</dbReference>
<dbReference type="SMART" id="SM00471">
    <property type="entry name" value="HDc"/>
    <property type="match status" value="1"/>
</dbReference>
<dbReference type="Gene3D" id="1.10.3210.10">
    <property type="entry name" value="Hypothetical protein af1432"/>
    <property type="match status" value="1"/>
</dbReference>
<dbReference type="InterPro" id="IPR003607">
    <property type="entry name" value="HD/PDEase_dom"/>
</dbReference>
<keyword evidence="3" id="KW-1185">Reference proteome</keyword>
<accession>A0A398CI60</accession>
<dbReference type="InterPro" id="IPR037522">
    <property type="entry name" value="HD_GYP_dom"/>
</dbReference>
<dbReference type="NCBIfam" id="TIGR00277">
    <property type="entry name" value="HDIG"/>
    <property type="match status" value="1"/>
</dbReference>
<name>A0A398CI60_9BACL</name>
<dbReference type="Pfam" id="PF13487">
    <property type="entry name" value="HD_5"/>
    <property type="match status" value="1"/>
</dbReference>
<dbReference type="PROSITE" id="PS51832">
    <property type="entry name" value="HD_GYP"/>
    <property type="match status" value="1"/>
</dbReference>
<dbReference type="AlphaFoldDB" id="A0A398CI60"/>
<organism evidence="2 3">
    <name type="scientific">Cohnella faecalis</name>
    <dbReference type="NCBI Taxonomy" id="2315694"/>
    <lineage>
        <taxon>Bacteria</taxon>
        <taxon>Bacillati</taxon>
        <taxon>Bacillota</taxon>
        <taxon>Bacilli</taxon>
        <taxon>Bacillales</taxon>
        <taxon>Paenibacillaceae</taxon>
        <taxon>Cohnella</taxon>
    </lineage>
</organism>
<gene>
    <name evidence="2" type="ORF">D3H35_27620</name>
</gene>